<evidence type="ECO:0000256" key="6">
    <source>
        <dbReference type="SAM" id="Phobius"/>
    </source>
</evidence>
<comment type="caution">
    <text evidence="8">The sequence shown here is derived from an EMBL/GenBank/DDBJ whole genome shotgun (WGS) entry which is preliminary data.</text>
</comment>
<dbReference type="InterPro" id="IPR037185">
    <property type="entry name" value="EmrE-like"/>
</dbReference>
<feature type="transmembrane region" description="Helical" evidence="6">
    <location>
        <begin position="158"/>
        <end position="178"/>
    </location>
</feature>
<evidence type="ECO:0000256" key="4">
    <source>
        <dbReference type="ARBA" id="ARBA00022989"/>
    </source>
</evidence>
<feature type="domain" description="EamA" evidence="7">
    <location>
        <begin position="1"/>
        <end position="120"/>
    </location>
</feature>
<dbReference type="InterPro" id="IPR051258">
    <property type="entry name" value="Diverse_Substrate_Transporter"/>
</dbReference>
<sequence length="298" mass="32229">MSPISFSVSRFAMGGIAMFLVMYLQYRTECNNTPGKVAFLPKIKRDHWPRLLFVSVIGATLAPWLGIEGLGLTHGARASLWLALGPAISTGIGYLFRTEKMGNFGYIGVLLAVIGTVILAWDGLRPEQGYWLGDLILIIALALTVIELHAIKPLAREYGSVSIVALRTAIGGSLYILIATPDLIEVTWMSLGLWTWIAILAGGAIGVGVGQWVKVRALKILGPTQVVLYGNMVPIAALVIAWLSIGENPSLMEIISAIFIITGAIFIQVIDNEAGTTSTTPTQKEEDLTFFTETKQEN</sequence>
<evidence type="ECO:0000313" key="9">
    <source>
        <dbReference type="Proteomes" id="UP000218831"/>
    </source>
</evidence>
<evidence type="ECO:0000256" key="1">
    <source>
        <dbReference type="ARBA" id="ARBA00004651"/>
    </source>
</evidence>
<comment type="subcellular location">
    <subcellularLocation>
        <location evidence="1">Cell membrane</location>
        <topology evidence="1">Multi-pass membrane protein</topology>
    </subcellularLocation>
</comment>
<dbReference type="Pfam" id="PF00892">
    <property type="entry name" value="EamA"/>
    <property type="match status" value="2"/>
</dbReference>
<evidence type="ECO:0000256" key="5">
    <source>
        <dbReference type="ARBA" id="ARBA00023136"/>
    </source>
</evidence>
<feature type="transmembrane region" description="Helical" evidence="6">
    <location>
        <begin position="103"/>
        <end position="124"/>
    </location>
</feature>
<gene>
    <name evidence="8" type="ORF">CK503_07810</name>
</gene>
<name>A0A2A2GAB9_9BACT</name>
<feature type="transmembrane region" description="Helical" evidence="6">
    <location>
        <begin position="78"/>
        <end position="96"/>
    </location>
</feature>
<dbReference type="OrthoDB" id="1523466at2"/>
<accession>A0A2A2GAB9</accession>
<dbReference type="AlphaFoldDB" id="A0A2A2GAB9"/>
<evidence type="ECO:0000313" key="8">
    <source>
        <dbReference type="EMBL" id="PAU94110.1"/>
    </source>
</evidence>
<evidence type="ECO:0000259" key="7">
    <source>
        <dbReference type="Pfam" id="PF00892"/>
    </source>
</evidence>
<dbReference type="EMBL" id="NSKE01000005">
    <property type="protein sequence ID" value="PAU94110.1"/>
    <property type="molecule type" value="Genomic_DNA"/>
</dbReference>
<keyword evidence="4 6" id="KW-1133">Transmembrane helix</keyword>
<protein>
    <recommendedName>
        <fullName evidence="7">EamA domain-containing protein</fullName>
    </recommendedName>
</protein>
<keyword evidence="9" id="KW-1185">Reference proteome</keyword>
<dbReference type="InterPro" id="IPR000620">
    <property type="entry name" value="EamA_dom"/>
</dbReference>
<dbReference type="SUPFAM" id="SSF103481">
    <property type="entry name" value="Multidrug resistance efflux transporter EmrE"/>
    <property type="match status" value="2"/>
</dbReference>
<keyword evidence="5 6" id="KW-0472">Membrane</keyword>
<dbReference type="Proteomes" id="UP000218831">
    <property type="component" value="Unassembled WGS sequence"/>
</dbReference>
<dbReference type="PANTHER" id="PTHR42920:SF5">
    <property type="entry name" value="EAMA DOMAIN-CONTAINING PROTEIN"/>
    <property type="match status" value="1"/>
</dbReference>
<reference evidence="8 9" key="1">
    <citation type="submission" date="2017-08" db="EMBL/GenBank/DDBJ databases">
        <title>Aliifodinibius alkalisoli sp. nov., isolated from saline alkaline soil.</title>
        <authorList>
            <person name="Liu D."/>
            <person name="Zhang G."/>
        </authorList>
    </citation>
    <scope>NUCLEOTIDE SEQUENCE [LARGE SCALE GENOMIC DNA]</scope>
    <source>
        <strain evidence="8 9">WN023</strain>
    </source>
</reference>
<evidence type="ECO:0000256" key="3">
    <source>
        <dbReference type="ARBA" id="ARBA00022692"/>
    </source>
</evidence>
<organism evidence="8 9">
    <name type="scientific">Fodinibius salipaludis</name>
    <dbReference type="NCBI Taxonomy" id="2032627"/>
    <lineage>
        <taxon>Bacteria</taxon>
        <taxon>Pseudomonadati</taxon>
        <taxon>Balneolota</taxon>
        <taxon>Balneolia</taxon>
        <taxon>Balneolales</taxon>
        <taxon>Balneolaceae</taxon>
        <taxon>Fodinibius</taxon>
    </lineage>
</organism>
<feature type="transmembrane region" description="Helical" evidence="6">
    <location>
        <begin position="47"/>
        <end position="66"/>
    </location>
</feature>
<evidence type="ECO:0000256" key="2">
    <source>
        <dbReference type="ARBA" id="ARBA00022475"/>
    </source>
</evidence>
<dbReference type="PANTHER" id="PTHR42920">
    <property type="entry name" value="OS03G0707200 PROTEIN-RELATED"/>
    <property type="match status" value="1"/>
</dbReference>
<feature type="transmembrane region" description="Helical" evidence="6">
    <location>
        <begin position="130"/>
        <end position="151"/>
    </location>
</feature>
<feature type="transmembrane region" description="Helical" evidence="6">
    <location>
        <begin position="226"/>
        <end position="245"/>
    </location>
</feature>
<feature type="transmembrane region" description="Helical" evidence="6">
    <location>
        <begin position="193"/>
        <end position="214"/>
    </location>
</feature>
<keyword evidence="3 6" id="KW-0812">Transmembrane</keyword>
<feature type="transmembrane region" description="Helical" evidence="6">
    <location>
        <begin position="6"/>
        <end position="26"/>
    </location>
</feature>
<feature type="domain" description="EamA" evidence="7">
    <location>
        <begin position="132"/>
        <end position="267"/>
    </location>
</feature>
<feature type="transmembrane region" description="Helical" evidence="6">
    <location>
        <begin position="251"/>
        <end position="270"/>
    </location>
</feature>
<proteinExistence type="predicted"/>
<keyword evidence="2" id="KW-1003">Cell membrane</keyword>
<dbReference type="GO" id="GO:0005886">
    <property type="term" value="C:plasma membrane"/>
    <property type="evidence" value="ECO:0007669"/>
    <property type="project" value="UniProtKB-SubCell"/>
</dbReference>